<evidence type="ECO:0000313" key="7">
    <source>
        <dbReference type="EMBL" id="SET46154.1"/>
    </source>
</evidence>
<dbReference type="PIRSF" id="PIRSF039085">
    <property type="entry name" value="ABC_ATPase_HisP"/>
    <property type="match status" value="1"/>
</dbReference>
<dbReference type="Pfam" id="PF00005">
    <property type="entry name" value="ABC_tran"/>
    <property type="match status" value="1"/>
</dbReference>
<dbReference type="InterPro" id="IPR027417">
    <property type="entry name" value="P-loop_NTPase"/>
</dbReference>
<comment type="subcellular location">
    <subcellularLocation>
        <location evidence="1">Cell inner membrane</location>
        <topology evidence="1">Peripheral membrane protein</topology>
    </subcellularLocation>
</comment>
<keyword evidence="5 7" id="KW-0067">ATP-binding</keyword>
<dbReference type="InterPro" id="IPR017871">
    <property type="entry name" value="ABC_transporter-like_CS"/>
</dbReference>
<dbReference type="AlphaFoldDB" id="A0A1I0ELF8"/>
<evidence type="ECO:0000313" key="8">
    <source>
        <dbReference type="Proteomes" id="UP000242642"/>
    </source>
</evidence>
<name>A0A1I0ELF8_9GAMM</name>
<dbReference type="Proteomes" id="UP000242642">
    <property type="component" value="Unassembled WGS sequence"/>
</dbReference>
<keyword evidence="3" id="KW-0813">Transport</keyword>
<dbReference type="EMBL" id="FOHV01000028">
    <property type="protein sequence ID" value="SET46154.1"/>
    <property type="molecule type" value="Genomic_DNA"/>
</dbReference>
<dbReference type="InterPro" id="IPR050086">
    <property type="entry name" value="MetN_ABC_transporter-like"/>
</dbReference>
<dbReference type="InterPro" id="IPR030679">
    <property type="entry name" value="ABC_ATPase_HisP-typ"/>
</dbReference>
<accession>A0A1I0ELF8</accession>
<dbReference type="InterPro" id="IPR003439">
    <property type="entry name" value="ABC_transporter-like_ATP-bd"/>
</dbReference>
<proteinExistence type="inferred from homology"/>
<dbReference type="GO" id="GO:0005886">
    <property type="term" value="C:plasma membrane"/>
    <property type="evidence" value="ECO:0007669"/>
    <property type="project" value="UniProtKB-SubCell"/>
</dbReference>
<dbReference type="RefSeq" id="WP_093321544.1">
    <property type="nucleotide sequence ID" value="NZ_FOHV01000028.1"/>
</dbReference>
<evidence type="ECO:0000256" key="2">
    <source>
        <dbReference type="ARBA" id="ARBA00005417"/>
    </source>
</evidence>
<dbReference type="GO" id="GO:0005524">
    <property type="term" value="F:ATP binding"/>
    <property type="evidence" value="ECO:0007669"/>
    <property type="project" value="UniProtKB-KW"/>
</dbReference>
<feature type="domain" description="ABC transporter" evidence="6">
    <location>
        <begin position="11"/>
        <end position="255"/>
    </location>
</feature>
<keyword evidence="8" id="KW-1185">Reference proteome</keyword>
<dbReference type="GO" id="GO:0015424">
    <property type="term" value="F:ABC-type amino acid transporter activity"/>
    <property type="evidence" value="ECO:0007669"/>
    <property type="project" value="InterPro"/>
</dbReference>
<dbReference type="PANTHER" id="PTHR43166">
    <property type="entry name" value="AMINO ACID IMPORT ATP-BINDING PROTEIN"/>
    <property type="match status" value="1"/>
</dbReference>
<dbReference type="PANTHER" id="PTHR43166:SF4">
    <property type="entry name" value="PHOSPHONATES IMPORT ATP-BINDING PROTEIN PHNC"/>
    <property type="match status" value="1"/>
</dbReference>
<protein>
    <submittedName>
        <fullName evidence="7">Polar amino acid transport system ATP-binding protein</fullName>
    </submittedName>
</protein>
<dbReference type="SUPFAM" id="SSF52540">
    <property type="entry name" value="P-loop containing nucleoside triphosphate hydrolases"/>
    <property type="match status" value="1"/>
</dbReference>
<dbReference type="PROSITE" id="PS50893">
    <property type="entry name" value="ABC_TRANSPORTER_2"/>
    <property type="match status" value="1"/>
</dbReference>
<gene>
    <name evidence="7" type="ORF">SAMN02583745_02437</name>
</gene>
<reference evidence="8" key="1">
    <citation type="submission" date="2016-10" db="EMBL/GenBank/DDBJ databases">
        <authorList>
            <person name="Varghese N."/>
            <person name="Submissions S."/>
        </authorList>
    </citation>
    <scope>NUCLEOTIDE SEQUENCE [LARGE SCALE GENOMIC DNA]</scope>
    <source>
        <strain evidence="8">DSM 18579</strain>
    </source>
</reference>
<dbReference type="InterPro" id="IPR003593">
    <property type="entry name" value="AAA+_ATPase"/>
</dbReference>
<dbReference type="SMART" id="SM00382">
    <property type="entry name" value="AAA"/>
    <property type="match status" value="1"/>
</dbReference>
<organism evidence="7 8">
    <name type="scientific">Thorsellia anophelis DSM 18579</name>
    <dbReference type="NCBI Taxonomy" id="1123402"/>
    <lineage>
        <taxon>Bacteria</taxon>
        <taxon>Pseudomonadati</taxon>
        <taxon>Pseudomonadota</taxon>
        <taxon>Gammaproteobacteria</taxon>
        <taxon>Enterobacterales</taxon>
        <taxon>Thorselliaceae</taxon>
        <taxon>Thorsellia</taxon>
    </lineage>
</organism>
<evidence type="ECO:0000256" key="1">
    <source>
        <dbReference type="ARBA" id="ARBA00004417"/>
    </source>
</evidence>
<evidence type="ECO:0000259" key="6">
    <source>
        <dbReference type="PROSITE" id="PS50893"/>
    </source>
</evidence>
<dbReference type="OrthoDB" id="9802264at2"/>
<dbReference type="PROSITE" id="PS00211">
    <property type="entry name" value="ABC_TRANSPORTER_1"/>
    <property type="match status" value="1"/>
</dbReference>
<sequence>MPKLRNAIGHISITGVSKQYGHHKALNNVSLEIEPGTVTVILGPSGSGKSTLLRTINHLERVDHGFIQIDGEYIGYRLEGNKLYELKEKEILKQRINVGYVFQNFNLFPHMTVLDNLIEAPIAHGKLDKQSAIAEALRLLELVGLSDKVNSWPRHLSGGQQQRIAIARALALKPKVMLFDEPTSALDPELVGEVLDVIKTLAKSGTTLVVVTHEIGFAREVADQIVFMVDGEIVEQGSAQQLLNHPSHPRTQQFLSKVL</sequence>
<comment type="similarity">
    <text evidence="2">Belongs to the ABC transporter superfamily.</text>
</comment>
<evidence type="ECO:0000256" key="5">
    <source>
        <dbReference type="ARBA" id="ARBA00022840"/>
    </source>
</evidence>
<dbReference type="Gene3D" id="3.40.50.300">
    <property type="entry name" value="P-loop containing nucleotide triphosphate hydrolases"/>
    <property type="match status" value="1"/>
</dbReference>
<dbReference type="GO" id="GO:0016887">
    <property type="term" value="F:ATP hydrolysis activity"/>
    <property type="evidence" value="ECO:0007669"/>
    <property type="project" value="InterPro"/>
</dbReference>
<dbReference type="STRING" id="1123402.SAMN02583745_02437"/>
<evidence type="ECO:0000256" key="3">
    <source>
        <dbReference type="ARBA" id="ARBA00022448"/>
    </source>
</evidence>
<keyword evidence="4" id="KW-0547">Nucleotide-binding</keyword>
<evidence type="ECO:0000256" key="4">
    <source>
        <dbReference type="ARBA" id="ARBA00022741"/>
    </source>
</evidence>
<dbReference type="CDD" id="cd03262">
    <property type="entry name" value="ABC_HisP_GlnQ"/>
    <property type="match status" value="1"/>
</dbReference>